<dbReference type="InterPro" id="IPR001436">
    <property type="entry name" value="Alpha-crystallin/sHSP_animal"/>
</dbReference>
<evidence type="ECO:0000313" key="6">
    <source>
        <dbReference type="EMBL" id="KAH0625898.1"/>
    </source>
</evidence>
<keyword evidence="7" id="KW-1185">Reference proteome</keyword>
<evidence type="ECO:0000256" key="3">
    <source>
        <dbReference type="RuleBase" id="RU003616"/>
    </source>
</evidence>
<dbReference type="SUPFAM" id="SSF49764">
    <property type="entry name" value="HSP20-like chaperones"/>
    <property type="match status" value="1"/>
</dbReference>
<keyword evidence="1" id="KW-0346">Stress response</keyword>
<reference evidence="6 7" key="1">
    <citation type="journal article" date="2022" name="Gigascience">
        <title>A chromosome-level genome assembly and annotation of the desert horned lizard, Phrynosoma platyrhinos, provides insight into chromosomal rearrangements among reptiles.</title>
        <authorList>
            <person name="Koochekian N."/>
            <person name="Ascanio A."/>
            <person name="Farleigh K."/>
            <person name="Card D.C."/>
            <person name="Schield D.R."/>
            <person name="Castoe T.A."/>
            <person name="Jezkova T."/>
        </authorList>
    </citation>
    <scope>NUCLEOTIDE SEQUENCE [LARGE SCALE GENOMIC DNA]</scope>
    <source>
        <strain evidence="6">NK-2021</strain>
    </source>
</reference>
<dbReference type="PROSITE" id="PS01031">
    <property type="entry name" value="SHSP"/>
    <property type="match status" value="1"/>
</dbReference>
<dbReference type="PANTHER" id="PTHR45640">
    <property type="entry name" value="HEAT SHOCK PROTEIN HSP-12.2-RELATED"/>
    <property type="match status" value="1"/>
</dbReference>
<evidence type="ECO:0000256" key="4">
    <source>
        <dbReference type="SAM" id="MobiDB-lite"/>
    </source>
</evidence>
<protein>
    <recommendedName>
        <fullName evidence="5">SHSP domain-containing protein</fullName>
    </recommendedName>
</protein>
<sequence>MASYSRFWLRMLPLRRRWPLSGLGPVWLEEAQPACRVLWPASHNLLDRVARDMEKQMQEMEKVSRAFFQASPLWAWEHEREKEKSEENGVAQANADGQGGDGKYRFSVDTAGFAPEEMTVKLDGRKLTVTATRHRESESEERGYWREDQELRRETLLPPDVDLHGVTCSLASDGKLCVEAPRLASAATAEKTIPIDVKPAAQETPNVGGEKELGEKPKDS</sequence>
<comment type="similarity">
    <text evidence="2 3">Belongs to the small heat shock protein (HSP20) family.</text>
</comment>
<dbReference type="PANTHER" id="PTHR45640:SF2">
    <property type="entry name" value="HEAT SHOCK PROTEIN BETA-11-RELATED"/>
    <property type="match status" value="1"/>
</dbReference>
<proteinExistence type="inferred from homology"/>
<feature type="region of interest" description="Disordered" evidence="4">
    <location>
        <begin position="188"/>
        <end position="220"/>
    </location>
</feature>
<feature type="domain" description="SHSP" evidence="5">
    <location>
        <begin position="86"/>
        <end position="198"/>
    </location>
</feature>
<dbReference type="Gene3D" id="2.60.40.790">
    <property type="match status" value="1"/>
</dbReference>
<evidence type="ECO:0000256" key="2">
    <source>
        <dbReference type="PROSITE-ProRule" id="PRU00285"/>
    </source>
</evidence>
<evidence type="ECO:0000259" key="5">
    <source>
        <dbReference type="PROSITE" id="PS01031"/>
    </source>
</evidence>
<accession>A0ABQ7T9K7</accession>
<organism evidence="6 7">
    <name type="scientific">Phrynosoma platyrhinos</name>
    <name type="common">Desert horned lizard</name>
    <dbReference type="NCBI Taxonomy" id="52577"/>
    <lineage>
        <taxon>Eukaryota</taxon>
        <taxon>Metazoa</taxon>
        <taxon>Chordata</taxon>
        <taxon>Craniata</taxon>
        <taxon>Vertebrata</taxon>
        <taxon>Euteleostomi</taxon>
        <taxon>Lepidosauria</taxon>
        <taxon>Squamata</taxon>
        <taxon>Bifurcata</taxon>
        <taxon>Unidentata</taxon>
        <taxon>Episquamata</taxon>
        <taxon>Toxicofera</taxon>
        <taxon>Iguania</taxon>
        <taxon>Phrynosomatidae</taxon>
        <taxon>Phrynosomatinae</taxon>
        <taxon>Phrynosoma</taxon>
    </lineage>
</organism>
<feature type="region of interest" description="Disordered" evidence="4">
    <location>
        <begin position="82"/>
        <end position="102"/>
    </location>
</feature>
<dbReference type="EMBL" id="JAIPUX010000953">
    <property type="protein sequence ID" value="KAH0625898.1"/>
    <property type="molecule type" value="Genomic_DNA"/>
</dbReference>
<evidence type="ECO:0000256" key="1">
    <source>
        <dbReference type="ARBA" id="ARBA00023016"/>
    </source>
</evidence>
<dbReference type="Pfam" id="PF00011">
    <property type="entry name" value="HSP20"/>
    <property type="match status" value="1"/>
</dbReference>
<evidence type="ECO:0000313" key="7">
    <source>
        <dbReference type="Proteomes" id="UP000826234"/>
    </source>
</evidence>
<dbReference type="Proteomes" id="UP000826234">
    <property type="component" value="Unassembled WGS sequence"/>
</dbReference>
<gene>
    <name evidence="6" type="ORF">JD844_034259</name>
</gene>
<dbReference type="InterPro" id="IPR002068">
    <property type="entry name" value="A-crystallin/Hsp20_dom"/>
</dbReference>
<name>A0ABQ7T9K7_PHRPL</name>
<dbReference type="InterPro" id="IPR008978">
    <property type="entry name" value="HSP20-like_chaperone"/>
</dbReference>
<feature type="compositionally biased region" description="Basic and acidic residues" evidence="4">
    <location>
        <begin position="209"/>
        <end position="220"/>
    </location>
</feature>
<comment type="caution">
    <text evidence="6">The sequence shown here is derived from an EMBL/GenBank/DDBJ whole genome shotgun (WGS) entry which is preliminary data.</text>
</comment>